<organism evidence="1 2">
    <name type="scientific">Candidatus Nitrospira neomarina</name>
    <dbReference type="NCBI Taxonomy" id="3020899"/>
    <lineage>
        <taxon>Bacteria</taxon>
        <taxon>Pseudomonadati</taxon>
        <taxon>Nitrospirota</taxon>
        <taxon>Nitrospiria</taxon>
        <taxon>Nitrospirales</taxon>
        <taxon>Nitrospiraceae</taxon>
        <taxon>Nitrospira</taxon>
    </lineage>
</organism>
<name>A0AA96GNA8_9BACT</name>
<dbReference type="AlphaFoldDB" id="A0AA96GNA8"/>
<evidence type="ECO:0000313" key="2">
    <source>
        <dbReference type="Proteomes" id="UP001302494"/>
    </source>
</evidence>
<keyword evidence="2" id="KW-1185">Reference proteome</keyword>
<reference evidence="1 2" key="1">
    <citation type="submission" date="2023-01" db="EMBL/GenBank/DDBJ databases">
        <title>Cultivation and genomic characterization of new, ubiquitous marine nitrite-oxidizing bacteria from the Nitrospirales.</title>
        <authorList>
            <person name="Mueller A.J."/>
            <person name="Daebeler A."/>
            <person name="Herbold C.W."/>
            <person name="Kirkegaard R.H."/>
            <person name="Daims H."/>
        </authorList>
    </citation>
    <scope>NUCLEOTIDE SEQUENCE [LARGE SCALE GENOMIC DNA]</scope>
    <source>
        <strain evidence="1 2">DK</strain>
    </source>
</reference>
<dbReference type="KEGG" id="nneo:PQG83_09775"/>
<dbReference type="SUPFAM" id="SSF47336">
    <property type="entry name" value="ACP-like"/>
    <property type="match status" value="1"/>
</dbReference>
<accession>A0AA96GNA8</accession>
<proteinExistence type="predicted"/>
<dbReference type="Gene3D" id="1.10.1200.10">
    <property type="entry name" value="ACP-like"/>
    <property type="match status" value="1"/>
</dbReference>
<protein>
    <submittedName>
        <fullName evidence="1">Acyl carrier protein</fullName>
    </submittedName>
</protein>
<dbReference type="RefSeq" id="WP_312748899.1">
    <property type="nucleotide sequence ID" value="NZ_CP116968.1"/>
</dbReference>
<evidence type="ECO:0000313" key="1">
    <source>
        <dbReference type="EMBL" id="WNM64022.1"/>
    </source>
</evidence>
<gene>
    <name evidence="1" type="ORF">PQG83_09775</name>
</gene>
<dbReference type="EMBL" id="CP116968">
    <property type="protein sequence ID" value="WNM64022.1"/>
    <property type="molecule type" value="Genomic_DNA"/>
</dbReference>
<sequence>MSNTHARVIEFLSVVLQVDIPTDIDDLQRREFSEWDSINHLRLIMELEEILGVTLEDEQAADLSSSRQIEALLIKHGVTLPDEASA</sequence>
<dbReference type="InterPro" id="IPR036736">
    <property type="entry name" value="ACP-like_sf"/>
</dbReference>
<dbReference type="Proteomes" id="UP001302494">
    <property type="component" value="Chromosome"/>
</dbReference>